<keyword evidence="2" id="KW-1185">Reference proteome</keyword>
<comment type="caution">
    <text evidence="1">The sequence shown here is derived from an EMBL/GenBank/DDBJ whole genome shotgun (WGS) entry which is preliminary data.</text>
</comment>
<dbReference type="Proteomes" id="UP000663879">
    <property type="component" value="Unassembled WGS sequence"/>
</dbReference>
<sequence length="144" mass="16863">MDTRIFYLVVMTFFGGNYSCKKIEETGFLLLSTIDSISFIYPKEMNHRFDLIETILQITDLSKGSIFMSVFDKTTWTIYFILQGPVSTIFRLNKRQNVNLPKKPKVKCSFKIASNWTCESIYEANDLILSSLSFDTFKRKLYWS</sequence>
<name>A0A814GYZ4_9BILA</name>
<reference evidence="1" key="1">
    <citation type="submission" date="2021-02" db="EMBL/GenBank/DDBJ databases">
        <authorList>
            <person name="Nowell W R."/>
        </authorList>
    </citation>
    <scope>NUCLEOTIDE SEQUENCE</scope>
    <source>
        <strain evidence="1">Ploen Becks lab</strain>
    </source>
</reference>
<dbReference type="AlphaFoldDB" id="A0A814GYZ4"/>
<protein>
    <submittedName>
        <fullName evidence="1">Uncharacterized protein</fullName>
    </submittedName>
</protein>
<proteinExistence type="predicted"/>
<dbReference type="EMBL" id="CAJNOC010003908">
    <property type="protein sequence ID" value="CAF1002576.1"/>
    <property type="molecule type" value="Genomic_DNA"/>
</dbReference>
<gene>
    <name evidence="1" type="ORF">OXX778_LOCUS16483</name>
</gene>
<evidence type="ECO:0000313" key="1">
    <source>
        <dbReference type="EMBL" id="CAF1002576.1"/>
    </source>
</evidence>
<organism evidence="1 2">
    <name type="scientific">Brachionus calyciflorus</name>
    <dbReference type="NCBI Taxonomy" id="104777"/>
    <lineage>
        <taxon>Eukaryota</taxon>
        <taxon>Metazoa</taxon>
        <taxon>Spiralia</taxon>
        <taxon>Gnathifera</taxon>
        <taxon>Rotifera</taxon>
        <taxon>Eurotatoria</taxon>
        <taxon>Monogononta</taxon>
        <taxon>Pseudotrocha</taxon>
        <taxon>Ploima</taxon>
        <taxon>Brachionidae</taxon>
        <taxon>Brachionus</taxon>
    </lineage>
</organism>
<accession>A0A814GYZ4</accession>
<evidence type="ECO:0000313" key="2">
    <source>
        <dbReference type="Proteomes" id="UP000663879"/>
    </source>
</evidence>